<dbReference type="AlphaFoldDB" id="A0A9Q3BHG2"/>
<name>A0A9Q3BHG2_9BASI</name>
<dbReference type="Proteomes" id="UP000765509">
    <property type="component" value="Unassembled WGS sequence"/>
</dbReference>
<sequence>MALIYYIDELIIDVPIIPEDWITDRLNAEFKGHASIWYTEMKKIHGRRNWPWWKSQIVKKYSNGTLIWQKTLSFENDKYSVEKDPYKWCLRQSTRLKAIDPQMNIQMRNHKLLTQMPGGLEHAVKFRCNQNCTLYDIANTLQDFKDKHRERVAEATKKKNSCHSYGATDHYANNCSKAKKKVYPIEKVPQKESSTEDSESDSMGDAIREKSDEEKDPREEFSVEYQEETLLEIQDIQLEAGMPQDTTNKNLCKDTQDVQTFLVTPTKGMAYIHGKATKITFFIDNAQNPLIIGSGAHCSIVARNYLENHCPNGEKQPLPTKANNFKRASGKMTSIGTIIKEIIIPHRKGNIRLNPELVVLDDAHIQGFILGTDYQRIYGIYLYNSKNRKTTIGTNKEKKFSLDIYQISDQDPLEELLNKFREGQFSTTLTSKQKLSLLKILRKNRPEFAIGEETLGKIRGHYIELYLDV</sequence>
<feature type="compositionally biased region" description="Basic and acidic residues" evidence="1">
    <location>
        <begin position="206"/>
        <end position="221"/>
    </location>
</feature>
<protein>
    <submittedName>
        <fullName evidence="2">Uncharacterized protein</fullName>
    </submittedName>
</protein>
<evidence type="ECO:0000313" key="2">
    <source>
        <dbReference type="EMBL" id="MBW0464991.1"/>
    </source>
</evidence>
<evidence type="ECO:0000256" key="1">
    <source>
        <dbReference type="SAM" id="MobiDB-lite"/>
    </source>
</evidence>
<feature type="region of interest" description="Disordered" evidence="1">
    <location>
        <begin position="186"/>
        <end position="223"/>
    </location>
</feature>
<accession>A0A9Q3BHG2</accession>
<evidence type="ECO:0000313" key="3">
    <source>
        <dbReference type="Proteomes" id="UP000765509"/>
    </source>
</evidence>
<comment type="caution">
    <text evidence="2">The sequence shown here is derived from an EMBL/GenBank/DDBJ whole genome shotgun (WGS) entry which is preliminary data.</text>
</comment>
<organism evidence="2 3">
    <name type="scientific">Austropuccinia psidii MF-1</name>
    <dbReference type="NCBI Taxonomy" id="1389203"/>
    <lineage>
        <taxon>Eukaryota</taxon>
        <taxon>Fungi</taxon>
        <taxon>Dikarya</taxon>
        <taxon>Basidiomycota</taxon>
        <taxon>Pucciniomycotina</taxon>
        <taxon>Pucciniomycetes</taxon>
        <taxon>Pucciniales</taxon>
        <taxon>Sphaerophragmiaceae</taxon>
        <taxon>Austropuccinia</taxon>
    </lineage>
</organism>
<dbReference type="EMBL" id="AVOT02000927">
    <property type="protein sequence ID" value="MBW0464991.1"/>
    <property type="molecule type" value="Genomic_DNA"/>
</dbReference>
<reference evidence="2" key="1">
    <citation type="submission" date="2021-03" db="EMBL/GenBank/DDBJ databases">
        <title>Draft genome sequence of rust myrtle Austropuccinia psidii MF-1, a brazilian biotype.</title>
        <authorList>
            <person name="Quecine M.C."/>
            <person name="Pachon D.M.R."/>
            <person name="Bonatelli M.L."/>
            <person name="Correr F.H."/>
            <person name="Franceschini L.M."/>
            <person name="Leite T.F."/>
            <person name="Margarido G.R.A."/>
            <person name="Almeida C.A."/>
            <person name="Ferrarezi J.A."/>
            <person name="Labate C.A."/>
        </authorList>
    </citation>
    <scope>NUCLEOTIDE SEQUENCE</scope>
    <source>
        <strain evidence="2">MF-1</strain>
    </source>
</reference>
<proteinExistence type="predicted"/>
<gene>
    <name evidence="2" type="ORF">O181_004706</name>
</gene>
<keyword evidence="3" id="KW-1185">Reference proteome</keyword>